<dbReference type="PROSITE" id="PS51318">
    <property type="entry name" value="TAT"/>
    <property type="match status" value="1"/>
</dbReference>
<evidence type="ECO:0000259" key="1">
    <source>
        <dbReference type="Pfam" id="PF01408"/>
    </source>
</evidence>
<name>A0ABP8M1K5_9BACT</name>
<gene>
    <name evidence="3" type="ORF">GCM10023091_30040</name>
</gene>
<comment type="caution">
    <text evidence="3">The sequence shown here is derived from an EMBL/GenBank/DDBJ whole genome shotgun (WGS) entry which is preliminary data.</text>
</comment>
<dbReference type="EMBL" id="BAABEY010000028">
    <property type="protein sequence ID" value="GAA4442736.1"/>
    <property type="molecule type" value="Genomic_DNA"/>
</dbReference>
<accession>A0ABP8M1K5</accession>
<dbReference type="PANTHER" id="PTHR43818:SF10">
    <property type="entry name" value="NADH-DEPENDENT DEHYDROGENASE-RELATED"/>
    <property type="match status" value="1"/>
</dbReference>
<dbReference type="Pfam" id="PF01408">
    <property type="entry name" value="GFO_IDH_MocA"/>
    <property type="match status" value="1"/>
</dbReference>
<evidence type="ECO:0000313" key="3">
    <source>
        <dbReference type="EMBL" id="GAA4442736.1"/>
    </source>
</evidence>
<dbReference type="RefSeq" id="WP_345030639.1">
    <property type="nucleotide sequence ID" value="NZ_BAABEY010000028.1"/>
</dbReference>
<dbReference type="Proteomes" id="UP001501508">
    <property type="component" value="Unassembled WGS sequence"/>
</dbReference>
<dbReference type="InterPro" id="IPR036291">
    <property type="entry name" value="NAD(P)-bd_dom_sf"/>
</dbReference>
<evidence type="ECO:0000313" key="4">
    <source>
        <dbReference type="Proteomes" id="UP001501508"/>
    </source>
</evidence>
<dbReference type="SUPFAM" id="SSF51735">
    <property type="entry name" value="NAD(P)-binding Rossmann-fold domains"/>
    <property type="match status" value="1"/>
</dbReference>
<organism evidence="3 4">
    <name type="scientific">Ravibacter arvi</name>
    <dbReference type="NCBI Taxonomy" id="2051041"/>
    <lineage>
        <taxon>Bacteria</taxon>
        <taxon>Pseudomonadati</taxon>
        <taxon>Bacteroidota</taxon>
        <taxon>Cytophagia</taxon>
        <taxon>Cytophagales</taxon>
        <taxon>Spirosomataceae</taxon>
        <taxon>Ravibacter</taxon>
    </lineage>
</organism>
<dbReference type="PANTHER" id="PTHR43818">
    <property type="entry name" value="BCDNA.GH03377"/>
    <property type="match status" value="1"/>
</dbReference>
<evidence type="ECO:0000259" key="2">
    <source>
        <dbReference type="Pfam" id="PF19051"/>
    </source>
</evidence>
<reference evidence="4" key="1">
    <citation type="journal article" date="2019" name="Int. J. Syst. Evol. Microbiol.">
        <title>The Global Catalogue of Microorganisms (GCM) 10K type strain sequencing project: providing services to taxonomists for standard genome sequencing and annotation.</title>
        <authorList>
            <consortium name="The Broad Institute Genomics Platform"/>
            <consortium name="The Broad Institute Genome Sequencing Center for Infectious Disease"/>
            <person name="Wu L."/>
            <person name="Ma J."/>
        </authorList>
    </citation>
    <scope>NUCLEOTIDE SEQUENCE [LARGE SCALE GENOMIC DNA]</scope>
    <source>
        <strain evidence="4">JCM 31920</strain>
    </source>
</reference>
<sequence>MKKADKYPFSRREFLLGAAAAAFAHPLAAMTGNRPVPRGRLRHASIGVGGMGAGDLNNFASHGKVDIVALCDVDEEKLKKAAALHPTARLYADWRELLRKEADQIDSVNVTVPDHNHFAIAYSAIKAGKHVYCQKPMCHDVAEVRLLTKAAIKQGVVTQLGTQIASSAGDRTAVQWIKDGLIGKVKHAYLCSNRPGAIDNYRLVGPRPDQAEEAPASLNWDLWVGTAPMRPYASAIYHPVKWRAWQDFGTGWSGDIGCHIFDAVWKGLGLSSPRSVVAEVQKSWQDSPARRSDTWPQGDHITWVFPGNKMIEGDELTLEWFDGAMYPPEEIRALYSVENYPAESSMLIGTEGALLIPHGGTPVLLPADKFTGRDLKRIEARNHYHHYVDACLGGENTESHFAQSGPMTEAILLGTVAIRVPGVVLDWDADKMRFPNHPDADRYLKRVYRKGWNIKGAF</sequence>
<protein>
    <submittedName>
        <fullName evidence="3">Gfo/Idh/MocA family oxidoreductase</fullName>
    </submittedName>
</protein>
<dbReference type="SUPFAM" id="SSF55347">
    <property type="entry name" value="Glyceraldehyde-3-phosphate dehydrogenase-like, C-terminal domain"/>
    <property type="match status" value="1"/>
</dbReference>
<dbReference type="Gene3D" id="3.30.360.10">
    <property type="entry name" value="Dihydrodipicolinate Reductase, domain 2"/>
    <property type="match status" value="1"/>
</dbReference>
<dbReference type="InterPro" id="IPR050463">
    <property type="entry name" value="Gfo/Idh/MocA_oxidrdct_glycsds"/>
</dbReference>
<dbReference type="Pfam" id="PF19051">
    <property type="entry name" value="GFO_IDH_MocA_C2"/>
    <property type="match status" value="1"/>
</dbReference>
<dbReference type="Gene3D" id="3.40.50.720">
    <property type="entry name" value="NAD(P)-binding Rossmann-like Domain"/>
    <property type="match status" value="1"/>
</dbReference>
<proteinExistence type="predicted"/>
<dbReference type="InterPro" id="IPR043906">
    <property type="entry name" value="Gfo/Idh/MocA_OxRdtase_bact_C"/>
</dbReference>
<feature type="domain" description="Gfo/Idh/MocA-like oxidoreductase bacterial type C-terminal" evidence="2">
    <location>
        <begin position="195"/>
        <end position="289"/>
    </location>
</feature>
<dbReference type="InterPro" id="IPR006311">
    <property type="entry name" value="TAT_signal"/>
</dbReference>
<keyword evidence="4" id="KW-1185">Reference proteome</keyword>
<dbReference type="InterPro" id="IPR000683">
    <property type="entry name" value="Gfo/Idh/MocA-like_OxRdtase_N"/>
</dbReference>
<feature type="domain" description="Gfo/Idh/MocA-like oxidoreductase N-terminal" evidence="1">
    <location>
        <begin position="43"/>
        <end position="161"/>
    </location>
</feature>